<reference evidence="3 4" key="1">
    <citation type="submission" date="2018-03" db="EMBL/GenBank/DDBJ databases">
        <title>Genomic Encyclopedia of Archaeal and Bacterial Type Strains, Phase II (KMG-II): from individual species to whole genera.</title>
        <authorList>
            <person name="Goeker M."/>
        </authorList>
    </citation>
    <scope>NUCLEOTIDE SEQUENCE [LARGE SCALE GENOMIC DNA]</scope>
    <source>
        <strain evidence="3 4">DSM 24859</strain>
    </source>
</reference>
<protein>
    <submittedName>
        <fullName evidence="3">Uncharacterized protein DUF5126</fullName>
    </submittedName>
</protein>
<gene>
    <name evidence="3" type="ORF">CLV51_1021250</name>
</gene>
<evidence type="ECO:0000259" key="2">
    <source>
        <dbReference type="PROSITE" id="PS50022"/>
    </source>
</evidence>
<sequence>MKPYKLLLLTGPLFILMAACTKEMHTPVNGKGDRPGILKNVTIQDLPGAAKITYSLPENKDILYVKAEYENQPGVKREIRSSYYNNALIVDGFGDTLPHVISLYVVSRNEEQSDVVTTTVQPQLPPVLSVSHSLVVKADFGGINIAFANVSKADIAIVTLTTDSSGVFGPADTHYTKLQAGSYAVRGYTADKRKFGFFIRDRWGNQSDTMIQEFVPLFEKLLDKNNFREVKLPGDVDYGWGLPIPNLWNGTLWHSTDKLDGMPMWITFDLGVTAQLSRIGLWQRPNEWLYLQNNVRKFEIWGSVNPPSDGSWNNWTRIIEHTVIKPSGLPVGSVTQDDKDAGAAGEQMTVPFDAPRVRYIRVKILRTWTDGGYAANIQEMRFWGNDK</sequence>
<dbReference type="PROSITE" id="PS50022">
    <property type="entry name" value="FA58C_3"/>
    <property type="match status" value="1"/>
</dbReference>
<dbReference type="Pfam" id="PF16323">
    <property type="entry name" value="DUF4959"/>
    <property type="match status" value="1"/>
</dbReference>
<evidence type="ECO:0000313" key="3">
    <source>
        <dbReference type="EMBL" id="PSL48383.1"/>
    </source>
</evidence>
<feature type="domain" description="F5/8 type C" evidence="2">
    <location>
        <begin position="251"/>
        <end position="385"/>
    </location>
</feature>
<keyword evidence="1" id="KW-0732">Signal</keyword>
<evidence type="ECO:0000313" key="4">
    <source>
        <dbReference type="Proteomes" id="UP000240971"/>
    </source>
</evidence>
<dbReference type="PROSITE" id="PS51257">
    <property type="entry name" value="PROKAR_LIPOPROTEIN"/>
    <property type="match status" value="1"/>
</dbReference>
<accession>A0A2P8HQ68</accession>
<dbReference type="RefSeq" id="WP_106528762.1">
    <property type="nucleotide sequence ID" value="NZ_PYAW01000002.1"/>
</dbReference>
<dbReference type="AlphaFoldDB" id="A0A2P8HQ68"/>
<dbReference type="OrthoDB" id="621114at2"/>
<dbReference type="InterPro" id="IPR000421">
    <property type="entry name" value="FA58C"/>
</dbReference>
<dbReference type="InterPro" id="IPR033431">
    <property type="entry name" value="DUF5126"/>
</dbReference>
<dbReference type="Proteomes" id="UP000240971">
    <property type="component" value="Unassembled WGS sequence"/>
</dbReference>
<dbReference type="InterPro" id="IPR008979">
    <property type="entry name" value="Galactose-bd-like_sf"/>
</dbReference>
<name>A0A2P8HQ68_CHINA</name>
<dbReference type="Pfam" id="PF16391">
    <property type="entry name" value="DUF5000"/>
    <property type="match status" value="1"/>
</dbReference>
<organism evidence="3 4">
    <name type="scientific">Chitinophaga niastensis</name>
    <dbReference type="NCBI Taxonomy" id="536980"/>
    <lineage>
        <taxon>Bacteria</taxon>
        <taxon>Pseudomonadati</taxon>
        <taxon>Bacteroidota</taxon>
        <taxon>Chitinophagia</taxon>
        <taxon>Chitinophagales</taxon>
        <taxon>Chitinophagaceae</taxon>
        <taxon>Chitinophaga</taxon>
    </lineage>
</organism>
<dbReference type="InterPro" id="IPR032164">
    <property type="entry name" value="DUF5000"/>
</dbReference>
<keyword evidence="4" id="KW-1185">Reference proteome</keyword>
<dbReference type="EMBL" id="PYAW01000002">
    <property type="protein sequence ID" value="PSL48383.1"/>
    <property type="molecule type" value="Genomic_DNA"/>
</dbReference>
<feature type="chain" id="PRO_5015196010" evidence="1">
    <location>
        <begin position="19"/>
        <end position="387"/>
    </location>
</feature>
<dbReference type="Pfam" id="PF17166">
    <property type="entry name" value="DUF5126"/>
    <property type="match status" value="1"/>
</dbReference>
<dbReference type="Gene3D" id="2.60.120.260">
    <property type="entry name" value="Galactose-binding domain-like"/>
    <property type="match status" value="1"/>
</dbReference>
<feature type="signal peptide" evidence="1">
    <location>
        <begin position="1"/>
        <end position="18"/>
    </location>
</feature>
<dbReference type="SUPFAM" id="SSF49785">
    <property type="entry name" value="Galactose-binding domain-like"/>
    <property type="match status" value="1"/>
</dbReference>
<evidence type="ECO:0000256" key="1">
    <source>
        <dbReference type="SAM" id="SignalP"/>
    </source>
</evidence>
<dbReference type="InterPro" id="IPR032527">
    <property type="entry name" value="DUF4959"/>
</dbReference>
<comment type="caution">
    <text evidence="3">The sequence shown here is derived from an EMBL/GenBank/DDBJ whole genome shotgun (WGS) entry which is preliminary data.</text>
</comment>
<proteinExistence type="predicted"/>